<dbReference type="Gene3D" id="3.30.460.10">
    <property type="entry name" value="Beta Polymerase, domain 2"/>
    <property type="match status" value="1"/>
</dbReference>
<feature type="binding site" evidence="11">
    <location>
        <position position="140"/>
    </location>
    <ligand>
        <name>ATP</name>
        <dbReference type="ChEBI" id="CHEBI:30616"/>
    </ligand>
</feature>
<evidence type="ECO:0000256" key="2">
    <source>
        <dbReference type="ARBA" id="ARBA00022694"/>
    </source>
</evidence>
<feature type="binding site" evidence="11">
    <location>
        <position position="137"/>
    </location>
    <ligand>
        <name>ATP</name>
        <dbReference type="ChEBI" id="CHEBI:30616"/>
    </ligand>
</feature>
<evidence type="ECO:0000256" key="4">
    <source>
        <dbReference type="ARBA" id="ARBA00022723"/>
    </source>
</evidence>
<dbReference type="PROSITE" id="PS51831">
    <property type="entry name" value="HD"/>
    <property type="match status" value="1"/>
</dbReference>
<comment type="cofactor">
    <cofactor evidence="11">
        <name>Ni(2+)</name>
        <dbReference type="ChEBI" id="CHEBI:49786"/>
    </cofactor>
    <text evidence="11">Nickel for phosphatase activity.</text>
</comment>
<feature type="binding site" evidence="11">
    <location>
        <position position="91"/>
    </location>
    <ligand>
        <name>CTP</name>
        <dbReference type="ChEBI" id="CHEBI:37563"/>
    </ligand>
</feature>
<feature type="binding site" evidence="11">
    <location>
        <position position="91"/>
    </location>
    <ligand>
        <name>ATP</name>
        <dbReference type="ChEBI" id="CHEBI:30616"/>
    </ligand>
</feature>
<keyword evidence="11" id="KW-0533">Nickel</keyword>
<dbReference type="GO" id="GO:0016787">
    <property type="term" value="F:hydrolase activity"/>
    <property type="evidence" value="ECO:0007669"/>
    <property type="project" value="UniProtKB-KW"/>
</dbReference>
<dbReference type="Proteomes" id="UP001556170">
    <property type="component" value="Unassembled WGS sequence"/>
</dbReference>
<comment type="catalytic activity">
    <reaction evidence="11">
        <text>a tRNA with a 3' CCA end + 2 CTP + ATP = a tRNA with a 3' CCACCA end + 3 diphosphate</text>
        <dbReference type="Rhea" id="RHEA:76235"/>
        <dbReference type="Rhea" id="RHEA-COMP:10468"/>
        <dbReference type="Rhea" id="RHEA-COMP:18655"/>
        <dbReference type="ChEBI" id="CHEBI:30616"/>
        <dbReference type="ChEBI" id="CHEBI:33019"/>
        <dbReference type="ChEBI" id="CHEBI:37563"/>
        <dbReference type="ChEBI" id="CHEBI:83071"/>
        <dbReference type="ChEBI" id="CHEBI:195187"/>
    </reaction>
</comment>
<gene>
    <name evidence="11" type="primary">cca</name>
    <name evidence="13" type="ORF">ABQJ56_00575</name>
</gene>
<dbReference type="EC" id="3.1.4.-" evidence="11"/>
<dbReference type="Pfam" id="PF01743">
    <property type="entry name" value="PolyA_pol"/>
    <property type="match status" value="1"/>
</dbReference>
<keyword evidence="4 11" id="KW-0479">Metal-binding</keyword>
<comment type="subunit">
    <text evidence="11">Monomer. Can also form homodimers and oligomers.</text>
</comment>
<accession>A0ABV3QJF7</accession>
<comment type="similarity">
    <text evidence="11">Belongs to the tRNA nucleotidyltransferase/poly(A) polymerase family. Bacterial CCA-adding enzyme type 1 subfamily.</text>
</comment>
<name>A0ABV3QJF7_9GAMM</name>
<comment type="function">
    <text evidence="11">Catalyzes the addition and repair of the essential 3'-terminal CCA sequence in tRNAs without using a nucleic acid template. Adds these three nucleotides in the order of C, C, and A to the tRNA nucleotide-73, using CTP and ATP as substrates and producing inorganic pyrophosphate. tRNA 3'-terminal CCA addition is required both for tRNA processing and repair. Also involved in tRNA surveillance by mediating tandem CCA addition to generate a CCACCA at the 3' terminus of unstable tRNAs. While stable tRNAs receive only 3'-terminal CCA, unstable tRNAs are marked with CCACCA and rapidly degraded.</text>
</comment>
<dbReference type="InterPro" id="IPR012006">
    <property type="entry name" value="CCA_bact"/>
</dbReference>
<proteinExistence type="inferred from homology"/>
<keyword evidence="2 11" id="KW-0819">tRNA processing</keyword>
<dbReference type="InterPro" id="IPR043519">
    <property type="entry name" value="NT_sf"/>
</dbReference>
<keyword evidence="9 11" id="KW-0460">Magnesium</keyword>
<dbReference type="InterPro" id="IPR050124">
    <property type="entry name" value="tRNA_CCA-adding_enzyme"/>
</dbReference>
<evidence type="ECO:0000256" key="3">
    <source>
        <dbReference type="ARBA" id="ARBA00022695"/>
    </source>
</evidence>
<dbReference type="EC" id="2.7.7.72" evidence="11"/>
<dbReference type="Pfam" id="PF12627">
    <property type="entry name" value="PolyA_pol_RNAbd"/>
    <property type="match status" value="1"/>
</dbReference>
<dbReference type="NCBIfam" id="NF008137">
    <property type="entry name" value="PRK10885.1"/>
    <property type="match status" value="1"/>
</dbReference>
<comment type="catalytic activity">
    <reaction evidence="11">
        <text>a tRNA precursor + 2 CTP + ATP = a tRNA with a 3' CCA end + 3 diphosphate</text>
        <dbReference type="Rhea" id="RHEA:14433"/>
        <dbReference type="Rhea" id="RHEA-COMP:10465"/>
        <dbReference type="Rhea" id="RHEA-COMP:10468"/>
        <dbReference type="ChEBI" id="CHEBI:30616"/>
        <dbReference type="ChEBI" id="CHEBI:33019"/>
        <dbReference type="ChEBI" id="CHEBI:37563"/>
        <dbReference type="ChEBI" id="CHEBI:74896"/>
        <dbReference type="ChEBI" id="CHEBI:83071"/>
        <dbReference type="EC" id="2.7.7.72"/>
    </reaction>
</comment>
<organism evidence="13 14">
    <name type="scientific">Rhodanobacter geophilus</name>
    <dbReference type="NCBI Taxonomy" id="3162488"/>
    <lineage>
        <taxon>Bacteria</taxon>
        <taxon>Pseudomonadati</taxon>
        <taxon>Pseudomonadota</taxon>
        <taxon>Gammaproteobacteria</taxon>
        <taxon>Lysobacterales</taxon>
        <taxon>Rhodanobacteraceae</taxon>
        <taxon>Rhodanobacter</taxon>
    </lineage>
</organism>
<evidence type="ECO:0000256" key="11">
    <source>
        <dbReference type="HAMAP-Rule" id="MF_01261"/>
    </source>
</evidence>
<evidence type="ECO:0000256" key="7">
    <source>
        <dbReference type="ARBA" id="ARBA00022801"/>
    </source>
</evidence>
<comment type="caution">
    <text evidence="13">The sequence shown here is derived from an EMBL/GenBank/DDBJ whole genome shotgun (WGS) entry which is preliminary data.</text>
</comment>
<sequence>MRIYLVGGAVRDNLLGRPVVDHDHVVVGARPDELLALGYKPVGKDFPVFLHPDTGEEYALARTERKSGHGYHGFVFQTDPAVTLEQDLARRDLTINAIAQDEHGALVDPHGGVRDLEARVLRHVSPAFVEDPVRLLRVARFAARFAPLGFSVADETMALLRHMVAAGEVDHLVSERVWAETRKALAEAQPSAFLRVLRGCGALRVLFPEVDALYGVPQRAEFHPEIDTGVHVEMALDAAAAIAPGDDLAAFCVLTHDLGKALTPAAELPRHIGHEQRGVAPLRALGARLKVPTEHAVLAELVCREHLNAHRALELKPATVLKLLAALDALRRPERLETFLAACLADQRGRLGHGHDDYPPADYLRRARAAAAAVTAAPFVAQGLAGPAIGAAMERARIGAIAEMKLCNI</sequence>
<feature type="binding site" evidence="11">
    <location>
        <position position="21"/>
    </location>
    <ligand>
        <name>Mg(2+)</name>
        <dbReference type="ChEBI" id="CHEBI:18420"/>
    </ligand>
</feature>
<reference evidence="13 14" key="1">
    <citation type="submission" date="2024-06" db="EMBL/GenBank/DDBJ databases">
        <authorList>
            <person name="Woo H."/>
        </authorList>
    </citation>
    <scope>NUCLEOTIDE SEQUENCE [LARGE SCALE GENOMIC DNA]</scope>
    <source>
        <strain evidence="13 14">S2-g</strain>
    </source>
</reference>
<keyword evidence="8 11" id="KW-0067">ATP-binding</keyword>
<dbReference type="RefSeq" id="WP_367843042.1">
    <property type="nucleotide sequence ID" value="NZ_JBFOHL010000001.1"/>
</dbReference>
<evidence type="ECO:0000256" key="8">
    <source>
        <dbReference type="ARBA" id="ARBA00022840"/>
    </source>
</evidence>
<keyword evidence="11" id="KW-0511">Multifunctional enzyme</keyword>
<keyword evidence="3 11" id="KW-0548">Nucleotidyltransferase</keyword>
<evidence type="ECO:0000313" key="13">
    <source>
        <dbReference type="EMBL" id="MEW9622726.1"/>
    </source>
</evidence>
<dbReference type="InterPro" id="IPR002646">
    <property type="entry name" value="PolA_pol_head_dom"/>
</dbReference>
<keyword evidence="5 11" id="KW-0547">Nucleotide-binding</keyword>
<evidence type="ECO:0000256" key="1">
    <source>
        <dbReference type="ARBA" id="ARBA00022679"/>
    </source>
</evidence>
<keyword evidence="14" id="KW-1185">Reference proteome</keyword>
<dbReference type="GO" id="GO:0004810">
    <property type="term" value="F:CCA tRNA nucleotidyltransferase activity"/>
    <property type="evidence" value="ECO:0007669"/>
    <property type="project" value="UniProtKB-EC"/>
</dbReference>
<dbReference type="HAMAP" id="MF_01261">
    <property type="entry name" value="CCA_bact_type1"/>
    <property type="match status" value="1"/>
</dbReference>
<keyword evidence="7 11" id="KW-0378">Hydrolase</keyword>
<keyword evidence="10 11" id="KW-0694">RNA-binding</keyword>
<keyword evidence="1 11" id="KW-0808">Transferase</keyword>
<protein>
    <recommendedName>
        <fullName evidence="11">Multifunctional CCA protein</fullName>
    </recommendedName>
    <domain>
        <recommendedName>
            <fullName evidence="11">CCA-adding enzyme</fullName>
            <ecNumber evidence="11">2.7.7.72</ecNumber>
        </recommendedName>
        <alternativeName>
            <fullName evidence="11">CCA tRNA nucleotidyltransferase</fullName>
        </alternativeName>
        <alternativeName>
            <fullName evidence="11">tRNA CCA-pyrophosphorylase</fullName>
        </alternativeName>
        <alternativeName>
            <fullName evidence="11">tRNA adenylyl-/cytidylyl-transferase</fullName>
        </alternativeName>
        <alternativeName>
            <fullName evidence="11">tRNA nucleotidyltransferase</fullName>
        </alternativeName>
        <alternativeName>
            <fullName evidence="11">tRNA-NT</fullName>
        </alternativeName>
    </domain>
    <domain>
        <recommendedName>
            <fullName evidence="11">2'-nucleotidase</fullName>
            <ecNumber evidence="11">3.1.3.-</ecNumber>
        </recommendedName>
    </domain>
    <domain>
        <recommendedName>
            <fullName evidence="11">2',3'-cyclic phosphodiesterase</fullName>
            <ecNumber evidence="11">3.1.4.-</ecNumber>
        </recommendedName>
    </domain>
    <domain>
        <recommendedName>
            <fullName evidence="11">Phosphatase</fullName>
        </recommendedName>
    </domain>
</protein>
<dbReference type="Gene3D" id="1.10.3090.10">
    <property type="entry name" value="cca-adding enzyme, domain 2"/>
    <property type="match status" value="1"/>
</dbReference>
<dbReference type="InterPro" id="IPR032828">
    <property type="entry name" value="PolyA_RNA-bd"/>
</dbReference>
<evidence type="ECO:0000256" key="9">
    <source>
        <dbReference type="ARBA" id="ARBA00022842"/>
    </source>
</evidence>
<dbReference type="SUPFAM" id="SSF81891">
    <property type="entry name" value="Poly A polymerase C-terminal region-like"/>
    <property type="match status" value="1"/>
</dbReference>
<feature type="domain" description="HD" evidence="12">
    <location>
        <begin position="228"/>
        <end position="330"/>
    </location>
</feature>
<feature type="binding site" evidence="11">
    <location>
        <position position="8"/>
    </location>
    <ligand>
        <name>ATP</name>
        <dbReference type="ChEBI" id="CHEBI:30616"/>
    </ligand>
</feature>
<comment type="domain">
    <text evidence="11">Comprises two domains: an N-terminal domain containing the nucleotidyltransferase activity and a C-terminal HD domain associated with both phosphodiesterase and phosphatase activities.</text>
</comment>
<evidence type="ECO:0000256" key="6">
    <source>
        <dbReference type="ARBA" id="ARBA00022800"/>
    </source>
</evidence>
<dbReference type="InterPro" id="IPR006674">
    <property type="entry name" value="HD_domain"/>
</dbReference>
<feature type="binding site" evidence="11">
    <location>
        <position position="137"/>
    </location>
    <ligand>
        <name>CTP</name>
        <dbReference type="ChEBI" id="CHEBI:37563"/>
    </ligand>
</feature>
<evidence type="ECO:0000313" key="14">
    <source>
        <dbReference type="Proteomes" id="UP001556170"/>
    </source>
</evidence>
<evidence type="ECO:0000256" key="5">
    <source>
        <dbReference type="ARBA" id="ARBA00022741"/>
    </source>
</evidence>
<feature type="binding site" evidence="11">
    <location>
        <position position="11"/>
    </location>
    <ligand>
        <name>ATP</name>
        <dbReference type="ChEBI" id="CHEBI:30616"/>
    </ligand>
</feature>
<feature type="binding site" evidence="11">
    <location>
        <position position="11"/>
    </location>
    <ligand>
        <name>CTP</name>
        <dbReference type="ChEBI" id="CHEBI:37563"/>
    </ligand>
</feature>
<evidence type="ECO:0000256" key="10">
    <source>
        <dbReference type="ARBA" id="ARBA00022884"/>
    </source>
</evidence>
<feature type="binding site" evidence="11">
    <location>
        <position position="23"/>
    </location>
    <ligand>
        <name>Mg(2+)</name>
        <dbReference type="ChEBI" id="CHEBI:18420"/>
    </ligand>
</feature>
<dbReference type="PANTHER" id="PTHR47545:SF1">
    <property type="entry name" value="MULTIFUNCTIONAL CCA PROTEIN"/>
    <property type="match status" value="1"/>
</dbReference>
<dbReference type="PIRSF" id="PIRSF000813">
    <property type="entry name" value="CCA_bact"/>
    <property type="match status" value="1"/>
</dbReference>
<dbReference type="PANTHER" id="PTHR47545">
    <property type="entry name" value="MULTIFUNCTIONAL CCA PROTEIN"/>
    <property type="match status" value="1"/>
</dbReference>
<keyword evidence="6 11" id="KW-0692">RNA repair</keyword>
<dbReference type="EC" id="3.1.3.-" evidence="11"/>
<dbReference type="EMBL" id="JBFOHL010000001">
    <property type="protein sequence ID" value="MEW9622726.1"/>
    <property type="molecule type" value="Genomic_DNA"/>
</dbReference>
<comment type="miscellaneous">
    <text evidence="11">A single active site specifically recognizes both ATP and CTP and is responsible for their addition.</text>
</comment>
<feature type="binding site" evidence="11">
    <location>
        <position position="8"/>
    </location>
    <ligand>
        <name>CTP</name>
        <dbReference type="ChEBI" id="CHEBI:37563"/>
    </ligand>
</feature>
<feature type="binding site" evidence="11">
    <location>
        <position position="140"/>
    </location>
    <ligand>
        <name>CTP</name>
        <dbReference type="ChEBI" id="CHEBI:37563"/>
    </ligand>
</feature>
<dbReference type="SUPFAM" id="SSF81301">
    <property type="entry name" value="Nucleotidyltransferase"/>
    <property type="match status" value="1"/>
</dbReference>
<evidence type="ECO:0000259" key="12">
    <source>
        <dbReference type="PROSITE" id="PS51831"/>
    </source>
</evidence>
<comment type="cofactor">
    <cofactor evidence="11">
        <name>Mg(2+)</name>
        <dbReference type="ChEBI" id="CHEBI:18420"/>
    </cofactor>
    <text evidence="11">Magnesium is required for nucleotidyltransferase activity.</text>
</comment>